<dbReference type="AlphaFoldDB" id="A0A3E1HBP7"/>
<dbReference type="EMBL" id="QAYL01000049">
    <property type="protein sequence ID" value="RFD23872.1"/>
    <property type="molecule type" value="Genomic_DNA"/>
</dbReference>
<proteinExistence type="predicted"/>
<dbReference type="Proteomes" id="UP000258522">
    <property type="component" value="Unassembled WGS sequence"/>
</dbReference>
<dbReference type="Pfam" id="PF10824">
    <property type="entry name" value="T7SS_ESX_EspC"/>
    <property type="match status" value="1"/>
</dbReference>
<gene>
    <name evidence="1" type="ORF">MUBE_14615</name>
</gene>
<organism evidence="1 2">
    <name type="scientific">Mycobacterium uberis</name>
    <dbReference type="NCBI Taxonomy" id="2162698"/>
    <lineage>
        <taxon>Bacteria</taxon>
        <taxon>Bacillati</taxon>
        <taxon>Actinomycetota</taxon>
        <taxon>Actinomycetes</taxon>
        <taxon>Mycobacteriales</taxon>
        <taxon>Mycobacteriaceae</taxon>
        <taxon>Mycobacterium</taxon>
    </lineage>
</organism>
<sequence length="103" mass="10916">MIDKLTVQPELLDVLALRHENVAALTSSGIDVAAGLGKSVETTHGSYCSQFNNTLKMYENTRNALGSSLHAASVCLAKSLRAAGNTYHETDETCGKNISSVFG</sequence>
<name>A0A3E1HBP7_9MYCO</name>
<evidence type="ECO:0000313" key="2">
    <source>
        <dbReference type="Proteomes" id="UP000258522"/>
    </source>
</evidence>
<dbReference type="InterPro" id="IPR022536">
    <property type="entry name" value="EspC"/>
</dbReference>
<keyword evidence="2" id="KW-1185">Reference proteome</keyword>
<evidence type="ECO:0000313" key="1">
    <source>
        <dbReference type="EMBL" id="RFD23872.1"/>
    </source>
</evidence>
<reference evidence="1 2" key="1">
    <citation type="submission" date="2018-07" db="EMBL/GenBank/DDBJ databases">
        <title>Whole genome sequence of Mycobacterium uberis.</title>
        <authorList>
            <person name="Benjak A."/>
        </authorList>
    </citation>
    <scope>NUCLEOTIDE SEQUENCE [LARGE SCALE GENOMIC DNA]</scope>
    <source>
        <strain evidence="1 2">Jura</strain>
    </source>
</reference>
<protein>
    <submittedName>
        <fullName evidence="1">Secretion protein EspC</fullName>
    </submittedName>
</protein>
<dbReference type="RefSeq" id="WP_116541077.1">
    <property type="nucleotide sequence ID" value="NZ_QAYL01000049.1"/>
</dbReference>
<dbReference type="OrthoDB" id="4734983at2"/>
<dbReference type="GO" id="GO:0009306">
    <property type="term" value="P:protein secretion"/>
    <property type="evidence" value="ECO:0007669"/>
    <property type="project" value="InterPro"/>
</dbReference>
<accession>A0A3E1HBP7</accession>
<comment type="caution">
    <text evidence="1">The sequence shown here is derived from an EMBL/GenBank/DDBJ whole genome shotgun (WGS) entry which is preliminary data.</text>
</comment>